<evidence type="ECO:0000256" key="2">
    <source>
        <dbReference type="SAM" id="MobiDB-lite"/>
    </source>
</evidence>
<dbReference type="EMBL" id="JAWQEG010008693">
    <property type="protein sequence ID" value="KAK3849810.1"/>
    <property type="molecule type" value="Genomic_DNA"/>
</dbReference>
<feature type="domain" description="Ig-like" evidence="3">
    <location>
        <begin position="79"/>
        <end position="125"/>
    </location>
</feature>
<comment type="caution">
    <text evidence="4">The sequence shown here is derived from an EMBL/GenBank/DDBJ whole genome shotgun (WGS) entry which is preliminary data.</text>
</comment>
<keyword evidence="5" id="KW-1185">Reference proteome</keyword>
<dbReference type="InterPro" id="IPR013162">
    <property type="entry name" value="CD80_C2-set"/>
</dbReference>
<protein>
    <recommendedName>
        <fullName evidence="3">Ig-like domain-containing protein</fullName>
    </recommendedName>
</protein>
<dbReference type="AlphaFoldDB" id="A0AAE1EG89"/>
<organism evidence="4 5">
    <name type="scientific">Petrolisthes cinctipes</name>
    <name type="common">Flat porcelain crab</name>
    <dbReference type="NCBI Taxonomy" id="88211"/>
    <lineage>
        <taxon>Eukaryota</taxon>
        <taxon>Metazoa</taxon>
        <taxon>Ecdysozoa</taxon>
        <taxon>Arthropoda</taxon>
        <taxon>Crustacea</taxon>
        <taxon>Multicrustacea</taxon>
        <taxon>Malacostraca</taxon>
        <taxon>Eumalacostraca</taxon>
        <taxon>Eucarida</taxon>
        <taxon>Decapoda</taxon>
        <taxon>Pleocyemata</taxon>
        <taxon>Anomura</taxon>
        <taxon>Galatheoidea</taxon>
        <taxon>Porcellanidae</taxon>
        <taxon>Petrolisthes</taxon>
    </lineage>
</organism>
<feature type="non-terminal residue" evidence="4">
    <location>
        <position position="1"/>
    </location>
</feature>
<dbReference type="Proteomes" id="UP001286313">
    <property type="component" value="Unassembled WGS sequence"/>
</dbReference>
<feature type="region of interest" description="Disordered" evidence="2">
    <location>
        <begin position="98"/>
        <end position="125"/>
    </location>
</feature>
<evidence type="ECO:0000313" key="5">
    <source>
        <dbReference type="Proteomes" id="UP001286313"/>
    </source>
</evidence>
<dbReference type="SUPFAM" id="SSF48726">
    <property type="entry name" value="Immunoglobulin"/>
    <property type="match status" value="1"/>
</dbReference>
<dbReference type="InterPro" id="IPR007110">
    <property type="entry name" value="Ig-like_dom"/>
</dbReference>
<keyword evidence="1" id="KW-1015">Disulfide bond</keyword>
<dbReference type="Pfam" id="PF08205">
    <property type="entry name" value="C2-set_2"/>
    <property type="match status" value="1"/>
</dbReference>
<gene>
    <name evidence="4" type="ORF">Pcinc_043449</name>
</gene>
<evidence type="ECO:0000313" key="4">
    <source>
        <dbReference type="EMBL" id="KAK3849810.1"/>
    </source>
</evidence>
<name>A0AAE1EG89_PETCI</name>
<dbReference type="Gene3D" id="2.60.40.10">
    <property type="entry name" value="Immunoglobulins"/>
    <property type="match status" value="1"/>
</dbReference>
<feature type="compositionally biased region" description="Basic and acidic residues" evidence="2">
    <location>
        <begin position="1"/>
        <end position="19"/>
    </location>
</feature>
<sequence>MRWRSMEVEGEMEEVKENEVAVEVEGEMEEVKENEVEVEMEGEMEEVKENEVEVEMEGEMEEVKGNEGGGGKGNGGVLPTSVVISGQKTAVEGERVRLQCTSRGSRPSAELTWFLQGSPVPAERE</sequence>
<proteinExistence type="predicted"/>
<reference evidence="4" key="1">
    <citation type="submission" date="2023-10" db="EMBL/GenBank/DDBJ databases">
        <title>Genome assemblies of two species of porcelain crab, Petrolisthes cinctipes and Petrolisthes manimaculis (Anomura: Porcellanidae).</title>
        <authorList>
            <person name="Angst P."/>
        </authorList>
    </citation>
    <scope>NUCLEOTIDE SEQUENCE</scope>
    <source>
        <strain evidence="4">PB745_01</strain>
        <tissue evidence="4">Gill</tissue>
    </source>
</reference>
<dbReference type="InterPro" id="IPR013783">
    <property type="entry name" value="Ig-like_fold"/>
</dbReference>
<evidence type="ECO:0000259" key="3">
    <source>
        <dbReference type="PROSITE" id="PS50835"/>
    </source>
</evidence>
<dbReference type="PROSITE" id="PS50835">
    <property type="entry name" value="IG_LIKE"/>
    <property type="match status" value="1"/>
</dbReference>
<feature type="region of interest" description="Disordered" evidence="2">
    <location>
        <begin position="1"/>
        <end position="80"/>
    </location>
</feature>
<dbReference type="InterPro" id="IPR036179">
    <property type="entry name" value="Ig-like_dom_sf"/>
</dbReference>
<accession>A0AAE1EG89</accession>
<evidence type="ECO:0000256" key="1">
    <source>
        <dbReference type="ARBA" id="ARBA00023157"/>
    </source>
</evidence>
<feature type="compositionally biased region" description="Gly residues" evidence="2">
    <location>
        <begin position="66"/>
        <end position="76"/>
    </location>
</feature>